<comment type="similarity">
    <text evidence="2">Belongs to the peptidase C19 family.</text>
</comment>
<accession>A0A699YKT2</accession>
<keyword evidence="10" id="KW-1185">Reference proteome</keyword>
<evidence type="ECO:0000313" key="10">
    <source>
        <dbReference type="Proteomes" id="UP000485058"/>
    </source>
</evidence>
<keyword evidence="6" id="KW-0378">Hydrolase</keyword>
<dbReference type="AlphaFoldDB" id="A0A699YKT2"/>
<keyword evidence="7" id="KW-0788">Thiol protease</keyword>
<dbReference type="CDD" id="cd02257">
    <property type="entry name" value="Peptidase_C19"/>
    <property type="match status" value="1"/>
</dbReference>
<dbReference type="GO" id="GO:0005829">
    <property type="term" value="C:cytosol"/>
    <property type="evidence" value="ECO:0007669"/>
    <property type="project" value="TreeGrafter"/>
</dbReference>
<dbReference type="PROSITE" id="PS00973">
    <property type="entry name" value="USP_2"/>
    <property type="match status" value="1"/>
</dbReference>
<evidence type="ECO:0000256" key="7">
    <source>
        <dbReference type="ARBA" id="ARBA00022807"/>
    </source>
</evidence>
<dbReference type="InterPro" id="IPR001394">
    <property type="entry name" value="Peptidase_C19_UCH"/>
</dbReference>
<dbReference type="PANTHER" id="PTHR24006">
    <property type="entry name" value="UBIQUITIN CARBOXYL-TERMINAL HYDROLASE"/>
    <property type="match status" value="1"/>
</dbReference>
<evidence type="ECO:0000256" key="5">
    <source>
        <dbReference type="ARBA" id="ARBA00022786"/>
    </source>
</evidence>
<dbReference type="PROSITE" id="PS50235">
    <property type="entry name" value="USP_3"/>
    <property type="match status" value="1"/>
</dbReference>
<reference evidence="9 10" key="1">
    <citation type="submission" date="2020-02" db="EMBL/GenBank/DDBJ databases">
        <title>Draft genome sequence of Haematococcus lacustris strain NIES-144.</title>
        <authorList>
            <person name="Morimoto D."/>
            <person name="Nakagawa S."/>
            <person name="Yoshida T."/>
            <person name="Sawayama S."/>
        </authorList>
    </citation>
    <scope>NUCLEOTIDE SEQUENCE [LARGE SCALE GENOMIC DNA]</scope>
    <source>
        <strain evidence="9 10">NIES-144</strain>
    </source>
</reference>
<dbReference type="SUPFAM" id="SSF54001">
    <property type="entry name" value="Cysteine proteinases"/>
    <property type="match status" value="1"/>
</dbReference>
<dbReference type="EC" id="3.4.19.12" evidence="3"/>
<dbReference type="GO" id="GO:0004843">
    <property type="term" value="F:cysteine-type deubiquitinase activity"/>
    <property type="evidence" value="ECO:0007669"/>
    <property type="project" value="UniProtKB-EC"/>
</dbReference>
<dbReference type="EMBL" id="BLLF01000354">
    <property type="protein sequence ID" value="GFH10867.1"/>
    <property type="molecule type" value="Genomic_DNA"/>
</dbReference>
<dbReference type="Pfam" id="PF00443">
    <property type="entry name" value="UCH"/>
    <property type="match status" value="1"/>
</dbReference>
<evidence type="ECO:0000313" key="9">
    <source>
        <dbReference type="EMBL" id="GFH10867.1"/>
    </source>
</evidence>
<keyword evidence="4" id="KW-0645">Protease</keyword>
<dbReference type="GO" id="GO:0005634">
    <property type="term" value="C:nucleus"/>
    <property type="evidence" value="ECO:0007669"/>
    <property type="project" value="TreeGrafter"/>
</dbReference>
<evidence type="ECO:0000256" key="6">
    <source>
        <dbReference type="ARBA" id="ARBA00022801"/>
    </source>
</evidence>
<dbReference type="PANTHER" id="PTHR24006:SF758">
    <property type="entry name" value="UBIQUITIN CARBOXYL-TERMINAL HYDROLASE 36"/>
    <property type="match status" value="1"/>
</dbReference>
<gene>
    <name evidence="9" type="ORF">HaLaN_06263</name>
</gene>
<comment type="caution">
    <text evidence="9">The sequence shown here is derived from an EMBL/GenBank/DDBJ whole genome shotgun (WGS) entry which is preliminary data.</text>
</comment>
<evidence type="ECO:0000256" key="4">
    <source>
        <dbReference type="ARBA" id="ARBA00022670"/>
    </source>
</evidence>
<dbReference type="InterPro" id="IPR018200">
    <property type="entry name" value="USP_CS"/>
</dbReference>
<dbReference type="GO" id="GO:0006508">
    <property type="term" value="P:proteolysis"/>
    <property type="evidence" value="ECO:0007669"/>
    <property type="project" value="UniProtKB-KW"/>
</dbReference>
<dbReference type="Gene3D" id="3.90.70.10">
    <property type="entry name" value="Cysteine proteinases"/>
    <property type="match status" value="1"/>
</dbReference>
<organism evidence="9 10">
    <name type="scientific">Haematococcus lacustris</name>
    <name type="common">Green alga</name>
    <name type="synonym">Haematococcus pluvialis</name>
    <dbReference type="NCBI Taxonomy" id="44745"/>
    <lineage>
        <taxon>Eukaryota</taxon>
        <taxon>Viridiplantae</taxon>
        <taxon>Chlorophyta</taxon>
        <taxon>core chlorophytes</taxon>
        <taxon>Chlorophyceae</taxon>
        <taxon>CS clade</taxon>
        <taxon>Chlamydomonadales</taxon>
        <taxon>Haematococcaceae</taxon>
        <taxon>Haematococcus</taxon>
    </lineage>
</organism>
<feature type="non-terminal residue" evidence="9">
    <location>
        <position position="1"/>
    </location>
</feature>
<sequence length="124" mass="14070">YKPEGSSVAGPATKMLFLYRLPQRFQYTGSIIKSHKMIAFDSCLRLRKPTVADDCPDLNRGVAEYQLCATVSHHGKHAAGGHYTADVLQPEGRWLRFNDAQVDMISLDTVLSEKPYLLFYQRIH</sequence>
<protein>
    <recommendedName>
        <fullName evidence="3">ubiquitinyl hydrolase 1</fullName>
        <ecNumber evidence="3">3.4.19.12</ecNumber>
    </recommendedName>
</protein>
<dbReference type="GO" id="GO:0016579">
    <property type="term" value="P:protein deubiquitination"/>
    <property type="evidence" value="ECO:0007669"/>
    <property type="project" value="InterPro"/>
</dbReference>
<dbReference type="InterPro" id="IPR028889">
    <property type="entry name" value="USP"/>
</dbReference>
<dbReference type="InterPro" id="IPR038765">
    <property type="entry name" value="Papain-like_cys_pep_sf"/>
</dbReference>
<dbReference type="Proteomes" id="UP000485058">
    <property type="component" value="Unassembled WGS sequence"/>
</dbReference>
<comment type="catalytic activity">
    <reaction evidence="1">
        <text>Thiol-dependent hydrolysis of ester, thioester, amide, peptide and isopeptide bonds formed by the C-terminal Gly of ubiquitin (a 76-residue protein attached to proteins as an intracellular targeting signal).</text>
        <dbReference type="EC" id="3.4.19.12"/>
    </reaction>
</comment>
<evidence type="ECO:0000256" key="3">
    <source>
        <dbReference type="ARBA" id="ARBA00012759"/>
    </source>
</evidence>
<name>A0A699YKT2_HAELA</name>
<keyword evidence="5" id="KW-0833">Ubl conjugation pathway</keyword>
<evidence type="ECO:0000259" key="8">
    <source>
        <dbReference type="PROSITE" id="PS50235"/>
    </source>
</evidence>
<evidence type="ECO:0000256" key="1">
    <source>
        <dbReference type="ARBA" id="ARBA00000707"/>
    </source>
</evidence>
<proteinExistence type="inferred from homology"/>
<feature type="domain" description="USP" evidence="8">
    <location>
        <begin position="1"/>
        <end position="123"/>
    </location>
</feature>
<evidence type="ECO:0000256" key="2">
    <source>
        <dbReference type="ARBA" id="ARBA00009085"/>
    </source>
</evidence>
<dbReference type="InterPro" id="IPR050164">
    <property type="entry name" value="Peptidase_C19"/>
</dbReference>